<keyword evidence="2" id="KW-1185">Reference proteome</keyword>
<dbReference type="RefSeq" id="WP_139163033.1">
    <property type="nucleotide sequence ID" value="NZ_FMXO01000021.1"/>
</dbReference>
<sequence>MSHMISACRRCGTCCVKGGPALHEADLVLLRDKVLGKEDLYTLRIGEPVHDQIRDQVVLLEAECIKIRSVERGTGCRFYSAAFGSSSFGRCAIHPAKPDECLALKCWDTADLAATSAQPRIGRFDLLAPDSALGELIRIHEERCSVPALLELLRSNHANVSEELRQAAAFDAALRSLIPKRTGAAPDVLPFLLGRPLDQVVRGLRRWLDLEHR</sequence>
<accession>A0A1G6ERN9</accession>
<organism evidence="1 2">
    <name type="scientific">Desulfonatronum thiosulfatophilum</name>
    <dbReference type="NCBI Taxonomy" id="617002"/>
    <lineage>
        <taxon>Bacteria</taxon>
        <taxon>Pseudomonadati</taxon>
        <taxon>Thermodesulfobacteriota</taxon>
        <taxon>Desulfovibrionia</taxon>
        <taxon>Desulfovibrionales</taxon>
        <taxon>Desulfonatronaceae</taxon>
        <taxon>Desulfonatronum</taxon>
    </lineage>
</organism>
<proteinExistence type="predicted"/>
<dbReference type="STRING" id="617002.SAMN05660653_03083"/>
<dbReference type="AlphaFoldDB" id="A0A1G6ERN9"/>
<dbReference type="Proteomes" id="UP000198771">
    <property type="component" value="Unassembled WGS sequence"/>
</dbReference>
<gene>
    <name evidence="1" type="ORF">SAMN05660653_03083</name>
</gene>
<dbReference type="OrthoDB" id="9780934at2"/>
<protein>
    <submittedName>
        <fullName evidence="1">Putative zinc-or iron-chelating domain-containing protein</fullName>
    </submittedName>
</protein>
<reference evidence="1 2" key="1">
    <citation type="submission" date="2016-10" db="EMBL/GenBank/DDBJ databases">
        <authorList>
            <person name="de Groot N.N."/>
        </authorList>
    </citation>
    <scope>NUCLEOTIDE SEQUENCE [LARGE SCALE GENOMIC DNA]</scope>
    <source>
        <strain evidence="1 2">ASO4-2</strain>
    </source>
</reference>
<name>A0A1G6ERN9_9BACT</name>
<dbReference type="EMBL" id="FMXO01000021">
    <property type="protein sequence ID" value="SDB60070.1"/>
    <property type="molecule type" value="Genomic_DNA"/>
</dbReference>
<evidence type="ECO:0000313" key="2">
    <source>
        <dbReference type="Proteomes" id="UP000198771"/>
    </source>
</evidence>
<evidence type="ECO:0000313" key="1">
    <source>
        <dbReference type="EMBL" id="SDB60070.1"/>
    </source>
</evidence>